<comment type="similarity">
    <text evidence="2">Belongs to the LolB family.</text>
</comment>
<dbReference type="SUPFAM" id="SSF89392">
    <property type="entry name" value="Prokaryotic lipoproteins and lipoprotein localization factors"/>
    <property type="match status" value="1"/>
</dbReference>
<evidence type="ECO:0000256" key="1">
    <source>
        <dbReference type="ARBA" id="ARBA00004459"/>
    </source>
</evidence>
<dbReference type="PROSITE" id="PS51257">
    <property type="entry name" value="PROKAR_LIPOPROTEIN"/>
    <property type="match status" value="1"/>
</dbReference>
<protein>
    <recommendedName>
        <fullName evidence="4">Outer-membrane lipoprotein LolB</fullName>
    </recommendedName>
</protein>
<keyword evidence="10" id="KW-0143">Chaperone</keyword>
<comment type="subcellular location">
    <subcellularLocation>
        <location evidence="1">Cell outer membrane</location>
        <topology evidence="1">Lipid-anchor</topology>
    </subcellularLocation>
</comment>
<evidence type="ECO:0000256" key="7">
    <source>
        <dbReference type="ARBA" id="ARBA00022927"/>
    </source>
</evidence>
<dbReference type="InterPro" id="IPR004565">
    <property type="entry name" value="OM_lipoprot_LolB"/>
</dbReference>
<evidence type="ECO:0000313" key="14">
    <source>
        <dbReference type="Proteomes" id="UP000244441"/>
    </source>
</evidence>
<evidence type="ECO:0000256" key="10">
    <source>
        <dbReference type="ARBA" id="ARBA00023186"/>
    </source>
</evidence>
<dbReference type="Gene3D" id="2.50.20.10">
    <property type="entry name" value="Lipoprotein localisation LolA/LolB/LppX"/>
    <property type="match status" value="1"/>
</dbReference>
<keyword evidence="11" id="KW-0998">Cell outer membrane</keyword>
<evidence type="ECO:0000256" key="3">
    <source>
        <dbReference type="ARBA" id="ARBA00011245"/>
    </source>
</evidence>
<dbReference type="Pfam" id="PF03550">
    <property type="entry name" value="LolB"/>
    <property type="match status" value="1"/>
</dbReference>
<dbReference type="EMBL" id="CP026604">
    <property type="protein sequence ID" value="AWB67702.1"/>
    <property type="molecule type" value="Genomic_DNA"/>
</dbReference>
<evidence type="ECO:0000256" key="12">
    <source>
        <dbReference type="ARBA" id="ARBA00023288"/>
    </source>
</evidence>
<dbReference type="Proteomes" id="UP000244441">
    <property type="component" value="Chromosome"/>
</dbReference>
<dbReference type="GO" id="GO:0015031">
    <property type="term" value="P:protein transport"/>
    <property type="evidence" value="ECO:0007669"/>
    <property type="project" value="UniProtKB-KW"/>
</dbReference>
<evidence type="ECO:0000256" key="5">
    <source>
        <dbReference type="ARBA" id="ARBA00022448"/>
    </source>
</evidence>
<organism evidence="13 14">
    <name type="scientific">Saccharobesus litoralis</name>
    <dbReference type="NCBI Taxonomy" id="2172099"/>
    <lineage>
        <taxon>Bacteria</taxon>
        <taxon>Pseudomonadati</taxon>
        <taxon>Pseudomonadota</taxon>
        <taxon>Gammaproteobacteria</taxon>
        <taxon>Alteromonadales</taxon>
        <taxon>Alteromonadaceae</taxon>
        <taxon>Saccharobesus</taxon>
    </lineage>
</organism>
<accession>A0A2S0VU55</accession>
<dbReference type="OrthoDB" id="9797618at2"/>
<proteinExistence type="inferred from homology"/>
<keyword evidence="12 13" id="KW-0449">Lipoprotein</keyword>
<dbReference type="KEGG" id="cate:C2869_15200"/>
<keyword evidence="14" id="KW-1185">Reference proteome</keyword>
<keyword evidence="7" id="KW-0653">Protein transport</keyword>
<evidence type="ECO:0000256" key="4">
    <source>
        <dbReference type="ARBA" id="ARBA00016202"/>
    </source>
</evidence>
<keyword evidence="9" id="KW-0564">Palmitate</keyword>
<evidence type="ECO:0000256" key="11">
    <source>
        <dbReference type="ARBA" id="ARBA00023237"/>
    </source>
</evidence>
<reference evidence="13 14" key="1">
    <citation type="submission" date="2018-01" db="EMBL/GenBank/DDBJ databases">
        <title>Genome sequence of a Cantenovulum-like bacteria.</title>
        <authorList>
            <person name="Tan W.R."/>
            <person name="Lau N.-S."/>
            <person name="Go F."/>
            <person name="Amirul A.-A.A."/>
        </authorList>
    </citation>
    <scope>NUCLEOTIDE SEQUENCE [LARGE SCALE GENOMIC DNA]</scope>
    <source>
        <strain evidence="13 14">CCB-QB4</strain>
    </source>
</reference>
<dbReference type="NCBIfam" id="TIGR00548">
    <property type="entry name" value="lolB"/>
    <property type="match status" value="1"/>
</dbReference>
<dbReference type="CDD" id="cd16326">
    <property type="entry name" value="LolB"/>
    <property type="match status" value="1"/>
</dbReference>
<evidence type="ECO:0000313" key="13">
    <source>
        <dbReference type="EMBL" id="AWB67702.1"/>
    </source>
</evidence>
<keyword evidence="8" id="KW-0472">Membrane</keyword>
<comment type="subunit">
    <text evidence="3">Monomer.</text>
</comment>
<dbReference type="InterPro" id="IPR029046">
    <property type="entry name" value="LolA/LolB/LppX"/>
</dbReference>
<evidence type="ECO:0000256" key="2">
    <source>
        <dbReference type="ARBA" id="ARBA00009696"/>
    </source>
</evidence>
<dbReference type="AlphaFoldDB" id="A0A2S0VU55"/>
<evidence type="ECO:0000256" key="9">
    <source>
        <dbReference type="ARBA" id="ARBA00023139"/>
    </source>
</evidence>
<keyword evidence="6" id="KW-0732">Signal</keyword>
<dbReference type="RefSeq" id="WP_108603772.1">
    <property type="nucleotide sequence ID" value="NZ_CP026604.1"/>
</dbReference>
<evidence type="ECO:0000256" key="6">
    <source>
        <dbReference type="ARBA" id="ARBA00022729"/>
    </source>
</evidence>
<dbReference type="GO" id="GO:0009279">
    <property type="term" value="C:cell outer membrane"/>
    <property type="evidence" value="ECO:0007669"/>
    <property type="project" value="UniProtKB-SubCell"/>
</dbReference>
<name>A0A2S0VU55_9ALTE</name>
<sequence>MSKVYTIFALCVLICACTTSPKITEPTQYTRVNQIHSFTLKGKVAVINQGKRESLNFYWQQNNADYDIKFTTFLGIEVARIKGNNQSIDIIADGENYQSNEPEVLLQEVTGWPIPIRKLARWITGNYSGVVMSRHDNNKPKKVLARINESKEWVIEYASYQAHMQLLLPKKITLKQHNNRIVLALHRWQLL</sequence>
<keyword evidence="5" id="KW-0813">Transport</keyword>
<gene>
    <name evidence="13" type="primary">lolB</name>
    <name evidence="13" type="ORF">C2869_15200</name>
</gene>
<evidence type="ECO:0000256" key="8">
    <source>
        <dbReference type="ARBA" id="ARBA00023136"/>
    </source>
</evidence>